<proteinExistence type="predicted"/>
<dbReference type="EMBL" id="RBNI01003451">
    <property type="protein sequence ID" value="RUP48348.1"/>
    <property type="molecule type" value="Genomic_DNA"/>
</dbReference>
<protein>
    <submittedName>
        <fullName evidence="1">Uncharacterized protein</fullName>
    </submittedName>
</protein>
<evidence type="ECO:0000313" key="1">
    <source>
        <dbReference type="EMBL" id="RUP48348.1"/>
    </source>
</evidence>
<accession>A0A433DBX4</accession>
<sequence length="178" mass="19758">MVGTPVNSVSSFILTYLPIFPTGIYDFANIAVEAEEREQWTKATKSYFRAAEPFSLTRTTHRMYSLSPITMPLSSFAQTTPIKAMKSAVASPISSNKATAIAAKPTRSQSKPLPASLTKRHLSSTILLSSRCTQRMAVPMACRGREGGVPLRMLQLRRIRDPAGVIELLMSRIRERVW</sequence>
<dbReference type="Proteomes" id="UP000268093">
    <property type="component" value="Unassembled WGS sequence"/>
</dbReference>
<keyword evidence="2" id="KW-1185">Reference proteome</keyword>
<evidence type="ECO:0000313" key="2">
    <source>
        <dbReference type="Proteomes" id="UP000268093"/>
    </source>
</evidence>
<reference evidence="1 2" key="1">
    <citation type="journal article" date="2018" name="New Phytol.">
        <title>Phylogenomics of Endogonaceae and evolution of mycorrhizas within Mucoromycota.</title>
        <authorList>
            <person name="Chang Y."/>
            <person name="Desiro A."/>
            <person name="Na H."/>
            <person name="Sandor L."/>
            <person name="Lipzen A."/>
            <person name="Clum A."/>
            <person name="Barry K."/>
            <person name="Grigoriev I.V."/>
            <person name="Martin F.M."/>
            <person name="Stajich J.E."/>
            <person name="Smith M.E."/>
            <person name="Bonito G."/>
            <person name="Spatafora J.W."/>
        </authorList>
    </citation>
    <scope>NUCLEOTIDE SEQUENCE [LARGE SCALE GENOMIC DNA]</scope>
    <source>
        <strain evidence="1 2">GMNB39</strain>
    </source>
</reference>
<organism evidence="1 2">
    <name type="scientific">Jimgerdemannia flammicorona</name>
    <dbReference type="NCBI Taxonomy" id="994334"/>
    <lineage>
        <taxon>Eukaryota</taxon>
        <taxon>Fungi</taxon>
        <taxon>Fungi incertae sedis</taxon>
        <taxon>Mucoromycota</taxon>
        <taxon>Mucoromycotina</taxon>
        <taxon>Endogonomycetes</taxon>
        <taxon>Endogonales</taxon>
        <taxon>Endogonaceae</taxon>
        <taxon>Jimgerdemannia</taxon>
    </lineage>
</organism>
<comment type="caution">
    <text evidence="1">The sequence shown here is derived from an EMBL/GenBank/DDBJ whole genome shotgun (WGS) entry which is preliminary data.</text>
</comment>
<name>A0A433DBX4_9FUNG</name>
<dbReference type="AlphaFoldDB" id="A0A433DBX4"/>
<gene>
    <name evidence="1" type="ORF">BC936DRAFT_144683</name>
</gene>